<feature type="repeat" description="TPR" evidence="1">
    <location>
        <begin position="174"/>
        <end position="207"/>
    </location>
</feature>
<accession>A0A158D574</accession>
<dbReference type="AlphaFoldDB" id="A0A158D574"/>
<evidence type="ECO:0000256" key="1">
    <source>
        <dbReference type="PROSITE-ProRule" id="PRU00339"/>
    </source>
</evidence>
<organism evidence="2 3">
    <name type="scientific">Caballeronia catudaia</name>
    <dbReference type="NCBI Taxonomy" id="1777136"/>
    <lineage>
        <taxon>Bacteria</taxon>
        <taxon>Pseudomonadati</taxon>
        <taxon>Pseudomonadota</taxon>
        <taxon>Betaproteobacteria</taxon>
        <taxon>Burkholderiales</taxon>
        <taxon>Burkholderiaceae</taxon>
        <taxon>Caballeronia</taxon>
    </lineage>
</organism>
<dbReference type="PANTHER" id="PTHR44809:SF1">
    <property type="entry name" value="PROTEIN O-MANNOSYL-TRANSFERASE TMTC1"/>
    <property type="match status" value="1"/>
</dbReference>
<dbReference type="PROSITE" id="PS50005">
    <property type="entry name" value="TPR"/>
    <property type="match status" value="4"/>
</dbReference>
<feature type="repeat" description="TPR" evidence="1">
    <location>
        <begin position="72"/>
        <end position="105"/>
    </location>
</feature>
<evidence type="ECO:0000313" key="2">
    <source>
        <dbReference type="EMBL" id="SAK89738.1"/>
    </source>
</evidence>
<dbReference type="SUPFAM" id="SSF48452">
    <property type="entry name" value="TPR-like"/>
    <property type="match status" value="2"/>
</dbReference>
<evidence type="ECO:0000313" key="3">
    <source>
        <dbReference type="Proteomes" id="UP000054870"/>
    </source>
</evidence>
<dbReference type="Pfam" id="PF13432">
    <property type="entry name" value="TPR_16"/>
    <property type="match status" value="3"/>
</dbReference>
<feature type="repeat" description="TPR" evidence="1">
    <location>
        <begin position="208"/>
        <end position="241"/>
    </location>
</feature>
<dbReference type="SUPFAM" id="SSF53756">
    <property type="entry name" value="UDP-Glycosyltransferase/glycogen phosphorylase"/>
    <property type="match status" value="1"/>
</dbReference>
<gene>
    <name evidence="2" type="ORF">AWB75_06214</name>
</gene>
<name>A0A158D574_9BURK</name>
<dbReference type="SMART" id="SM00028">
    <property type="entry name" value="TPR"/>
    <property type="match status" value="7"/>
</dbReference>
<dbReference type="Proteomes" id="UP000054870">
    <property type="component" value="Unassembled WGS sequence"/>
</dbReference>
<comment type="caution">
    <text evidence="2">The sequence shown here is derived from an EMBL/GenBank/DDBJ whole genome shotgun (WGS) entry which is preliminary data.</text>
</comment>
<proteinExistence type="predicted"/>
<keyword evidence="3" id="KW-1185">Reference proteome</keyword>
<dbReference type="InterPro" id="IPR019734">
    <property type="entry name" value="TPR_rpt"/>
</dbReference>
<dbReference type="PANTHER" id="PTHR44809">
    <property type="match status" value="1"/>
</dbReference>
<dbReference type="PROSITE" id="PS50293">
    <property type="entry name" value="TPR_REGION"/>
    <property type="match status" value="3"/>
</dbReference>
<dbReference type="Gene3D" id="3.40.50.2000">
    <property type="entry name" value="Glycogen Phosphorylase B"/>
    <property type="match status" value="1"/>
</dbReference>
<dbReference type="InterPro" id="IPR052943">
    <property type="entry name" value="TMTC_O-mannosyl-trnsfr"/>
</dbReference>
<feature type="repeat" description="TPR" evidence="1">
    <location>
        <begin position="106"/>
        <end position="139"/>
    </location>
</feature>
<reference evidence="2" key="1">
    <citation type="submission" date="2016-01" db="EMBL/GenBank/DDBJ databases">
        <authorList>
            <person name="Peeters C."/>
        </authorList>
    </citation>
    <scope>NUCLEOTIDE SEQUENCE [LARGE SCALE GENOMIC DNA]</scope>
    <source>
        <strain evidence="2">LMG 29318</strain>
    </source>
</reference>
<dbReference type="RefSeq" id="WP_061127869.1">
    <property type="nucleotide sequence ID" value="NZ_FCOF02000050.1"/>
</dbReference>
<sequence length="684" mass="76503">MPLDPQSYHQAVDHYSRGQHAAALAVLAPWLDEASADPEALNLAAMCEYAMNRMDRAEACWQRAIAGHPHHTGAYNNLGNLYERLGRRTDAEAMYRRSLELNEDSADAHYNLGNVLAQQDRLADAERSFRSALELRPDFALAHNNLANLLARGERVPEAEAAYRRTLAAHPGYADAHNNLGNLLAAQERFDEAATHLQQAVELRPDWADVHVNLGRAFAGQKRYDDAEREFRAAIGLNPRMLAAHQKLIELLDGCGRFAELEHACRHVADIEPGSSDAFRNLGTAIYQITSRSHLERMGEAEAAYRRAIALQPEATGAYLSLGDLLQEDPARIDEAIAELRQAFALGARGGQAQGLLGTALLRTGRYAEGWPLLESRYDGRWEEFPLRAEHVPYPQWRGESLVGKSLLVVEEQGFGDTFQFCRYLSALKLLGPAKIAVLWMRDDPLYRSIPGVDASLTHAELPGAPPFDYWCFLMSLPALMRTTLDTIPRTTPYLFAADDRIEYWRKRLPSDALKVGIAWMGEPRPHLRDDFCNFSRRWASARDCLPLLGVPGVRFVNLQKGASARQDLATLPSHFRPLDPMDEADNFADTAAIIACLDLVITIDTSIAHLAGALGKPVWILLSSKSCWRWLLHRDDSPWYPTARLFRQTVPNQWDDVIERVVAALTEWRGNQPSLADAARGFI</sequence>
<keyword evidence="1" id="KW-0802">TPR repeat</keyword>
<dbReference type="OrthoDB" id="9814129at2"/>
<dbReference type="Gene3D" id="1.25.40.10">
    <property type="entry name" value="Tetratricopeptide repeat domain"/>
    <property type="match status" value="5"/>
</dbReference>
<protein>
    <submittedName>
        <fullName evidence="2">TPR domain-containing protein</fullName>
    </submittedName>
</protein>
<dbReference type="InterPro" id="IPR011990">
    <property type="entry name" value="TPR-like_helical_dom_sf"/>
</dbReference>
<dbReference type="EMBL" id="FCOF02000050">
    <property type="protein sequence ID" value="SAK89738.1"/>
    <property type="molecule type" value="Genomic_DNA"/>
</dbReference>